<evidence type="ECO:0000313" key="2">
    <source>
        <dbReference type="Proteomes" id="UP001177023"/>
    </source>
</evidence>
<sequence length="181" mass="20044">MKLASVQRQLAKAARTTIAKMPKPRPSYVHGASDIPLLHDTMATVFQAVEQVPSEEFAHFRHQQIRRTTSAPTTHDVRQLARGFIRLGLQPGDRHAAALAGLIQVNVNPAYQIEELKYALNKVGVRALVTPRSFRKSDYYGTLDKLVPGLSSQPEGQGAVRTTELPQLEHIIIINEAKPLP</sequence>
<organism evidence="1 2">
    <name type="scientific">Mesorhabditis spiculigera</name>
    <dbReference type="NCBI Taxonomy" id="96644"/>
    <lineage>
        <taxon>Eukaryota</taxon>
        <taxon>Metazoa</taxon>
        <taxon>Ecdysozoa</taxon>
        <taxon>Nematoda</taxon>
        <taxon>Chromadorea</taxon>
        <taxon>Rhabditida</taxon>
        <taxon>Rhabditina</taxon>
        <taxon>Rhabditomorpha</taxon>
        <taxon>Rhabditoidea</taxon>
        <taxon>Rhabditidae</taxon>
        <taxon>Mesorhabditinae</taxon>
        <taxon>Mesorhabditis</taxon>
    </lineage>
</organism>
<dbReference type="Gene3D" id="3.40.50.980">
    <property type="match status" value="1"/>
</dbReference>
<feature type="non-terminal residue" evidence="1">
    <location>
        <position position="181"/>
    </location>
</feature>
<dbReference type="EMBL" id="CATQJA010001330">
    <property type="protein sequence ID" value="CAJ0566770.1"/>
    <property type="molecule type" value="Genomic_DNA"/>
</dbReference>
<protein>
    <submittedName>
        <fullName evidence="1">Uncharacterized protein</fullName>
    </submittedName>
</protein>
<name>A0AA36FTL5_9BILA</name>
<comment type="caution">
    <text evidence="1">The sequence shown here is derived from an EMBL/GenBank/DDBJ whole genome shotgun (WGS) entry which is preliminary data.</text>
</comment>
<proteinExistence type="predicted"/>
<keyword evidence="2" id="KW-1185">Reference proteome</keyword>
<dbReference type="AlphaFoldDB" id="A0AA36FTL5"/>
<evidence type="ECO:0000313" key="1">
    <source>
        <dbReference type="EMBL" id="CAJ0566770.1"/>
    </source>
</evidence>
<reference evidence="1" key="1">
    <citation type="submission" date="2023-06" db="EMBL/GenBank/DDBJ databases">
        <authorList>
            <person name="Delattre M."/>
        </authorList>
    </citation>
    <scope>NUCLEOTIDE SEQUENCE</scope>
    <source>
        <strain evidence="1">AF72</strain>
    </source>
</reference>
<dbReference type="Proteomes" id="UP001177023">
    <property type="component" value="Unassembled WGS sequence"/>
</dbReference>
<dbReference type="SUPFAM" id="SSF56801">
    <property type="entry name" value="Acetyl-CoA synthetase-like"/>
    <property type="match status" value="1"/>
</dbReference>
<gene>
    <name evidence="1" type="ORF">MSPICULIGERA_LOCUS5359</name>
</gene>
<accession>A0AA36FTL5</accession>